<gene>
    <name evidence="3" type="ORF">POVCU1_057270</name>
    <name evidence="2" type="ORF">POVCU2_0053510</name>
</gene>
<organism evidence="2 5">
    <name type="scientific">Plasmodium ovale curtisi</name>
    <dbReference type="NCBI Taxonomy" id="864141"/>
    <lineage>
        <taxon>Eukaryota</taxon>
        <taxon>Sar</taxon>
        <taxon>Alveolata</taxon>
        <taxon>Apicomplexa</taxon>
        <taxon>Aconoidasida</taxon>
        <taxon>Haemosporida</taxon>
        <taxon>Plasmodiidae</taxon>
        <taxon>Plasmodium</taxon>
        <taxon>Plasmodium (Plasmodium)</taxon>
    </lineage>
</organism>
<keyword evidence="1" id="KW-0812">Transmembrane</keyword>
<dbReference type="Proteomes" id="UP000078546">
    <property type="component" value="Unassembled WGS sequence"/>
</dbReference>
<name>A0A1A8W8Y8_PLAOA</name>
<dbReference type="Proteomes" id="UP000078560">
    <property type="component" value="Unassembled WGS sequence"/>
</dbReference>
<reference evidence="2" key="1">
    <citation type="submission" date="2016-05" db="EMBL/GenBank/DDBJ databases">
        <authorList>
            <person name="Lavstsen T."/>
            <person name="Jespersen J.S."/>
        </authorList>
    </citation>
    <scope>NUCLEOTIDE SEQUENCE [LARGE SCALE GENOMIC DNA]</scope>
</reference>
<dbReference type="Pfam" id="PF05795">
    <property type="entry name" value="Plasmodium_Vir"/>
    <property type="match status" value="2"/>
</dbReference>
<evidence type="ECO:0000313" key="4">
    <source>
        <dbReference type="Proteomes" id="UP000078546"/>
    </source>
</evidence>
<sequence>MARSVVEFNIDNFVKENGMFKNSKLYKFYATLDNNAVKGNISSNICANENDTKILDLCHSLENISNKWNEICLSLTENDGKCFDYLNYWLYGKINEYKPNIFKMNWIYSRIHKLWGAKYNSNNESICKDKFGCVLNLEILKKKKKLYEFLECYDDIKLTLYSAELKKKNTLCQYIRHILDLYYTMKEAHDQKITKFYGKELKFFHDKFQNETDLHSLKMKCSYEDIYAMSKNNDEIINSMEIVNAHPSVTKRITPPNDDIINYILKNSESYDVYEELNKVTTTNADDDYCKDVGTEGTELRNLCKKIVNNLKKLSNIDKMKKKTHRDRCLYFNYWTYYELKKIISHSTKIFHDILGDKKILEVERKINNELRITQIDNIKQYDDNHAKDLLLRSLNSYYGLSSYKPCFYYIDCTFDECREMKDLFDYFKSYDNIQSTISTGKYDCTKYMQYIHYISELYEKYRYEHNYDCCLWGKCDNYFNCDNKFIPQKLYSNLKCAFDESRRSALSTRMNELGRSSNFLTEQKKSEVKFKCRKEYQVNGEISNRIICTDEQEGDIKSVTLEKSVNIEEIPTSIPDYQLIFNGIFALLGTFFLFFVFYKFTPIGSCFHKQNREKYEINDYFNEEYMQEQLGNNLESMNMRSNKRRVHITYNPG</sequence>
<reference evidence="4 5" key="2">
    <citation type="submission" date="2016-05" db="EMBL/GenBank/DDBJ databases">
        <authorList>
            <person name="Naeem Raeece"/>
        </authorList>
    </citation>
    <scope>NUCLEOTIDE SEQUENCE [LARGE SCALE GENOMIC DNA]</scope>
</reference>
<evidence type="ECO:0000313" key="3">
    <source>
        <dbReference type="EMBL" id="SBT00063.1"/>
    </source>
</evidence>
<dbReference type="AlphaFoldDB" id="A0A1A8W8Y8"/>
<keyword evidence="1" id="KW-0472">Membrane</keyword>
<keyword evidence="1" id="KW-1133">Transmembrane helix</keyword>
<dbReference type="InterPro" id="IPR008780">
    <property type="entry name" value="Plasmodium_Vir"/>
</dbReference>
<proteinExistence type="predicted"/>
<dbReference type="EMBL" id="FLQV01001681">
    <property type="protein sequence ID" value="SBT00063.1"/>
    <property type="molecule type" value="Genomic_DNA"/>
</dbReference>
<protein>
    <submittedName>
        <fullName evidence="2">PIR Superfamily Protein</fullName>
    </submittedName>
</protein>
<dbReference type="VEuPathDB" id="PlasmoDB:PocGH01_00209500"/>
<feature type="transmembrane region" description="Helical" evidence="1">
    <location>
        <begin position="580"/>
        <end position="601"/>
    </location>
</feature>
<dbReference type="EMBL" id="FLQU01000711">
    <property type="protein sequence ID" value="SBS89284.1"/>
    <property type="molecule type" value="Genomic_DNA"/>
</dbReference>
<evidence type="ECO:0000313" key="2">
    <source>
        <dbReference type="EMBL" id="SBS89284.1"/>
    </source>
</evidence>
<accession>A0A1A8W8Y8</accession>
<evidence type="ECO:0000313" key="5">
    <source>
        <dbReference type="Proteomes" id="UP000078560"/>
    </source>
</evidence>
<evidence type="ECO:0000256" key="1">
    <source>
        <dbReference type="SAM" id="Phobius"/>
    </source>
</evidence>